<dbReference type="Proteomes" id="UP001189429">
    <property type="component" value="Unassembled WGS sequence"/>
</dbReference>
<keyword evidence="3" id="KW-1185">Reference proteome</keyword>
<evidence type="ECO:0000313" key="3">
    <source>
        <dbReference type="Proteomes" id="UP001189429"/>
    </source>
</evidence>
<comment type="caution">
    <text evidence="2">The sequence shown here is derived from an EMBL/GenBank/DDBJ whole genome shotgun (WGS) entry which is preliminary data.</text>
</comment>
<feature type="region of interest" description="Disordered" evidence="1">
    <location>
        <begin position="27"/>
        <end position="50"/>
    </location>
</feature>
<feature type="compositionally biased region" description="Basic and acidic residues" evidence="1">
    <location>
        <begin position="357"/>
        <end position="372"/>
    </location>
</feature>
<sequence length="425" mass="45840">MLMQEAEQVDDVRAMKVMVDLYNTTPVQDMRSTQNPRALGDSDREEQAKKYSKKQWDNYNFWKKIMEGGHVVNTSGAAGNPAAGRWARAVAADKNMSKQCAAKKEEGPDALAAFRAEWAEKQWAKYSHMQKKETSLVKRKLKKASYLPIGRVAWLEGGGKLGWIQATRYFTKCIRMGPPWVKFNKMTEVIMRLYGEESIEEEFVEAWSHHQTWFDAEVLSDGEAKRQAQQQMQTAQVAADFAASFAVNDVTVAMGAPQQPQAVQAAAAGGAKPTTGLQTTLEGLEGQVAGAAAGSSGPAPAPAAAAVAAGGGQGAAALPAAAASAAGAEEAAPDGKRKGIEQLEQSPGTRRRISSKSADDKANEGPGTDGEKQLFKDAKAALALFGQATSPAATLQSPIERGDAWKWAQDDKHFKLLKQDRWFEP</sequence>
<gene>
    <name evidence="2" type="ORF">PCOR1329_LOCUS67355</name>
</gene>
<proteinExistence type="predicted"/>
<organism evidence="2 3">
    <name type="scientific">Prorocentrum cordatum</name>
    <dbReference type="NCBI Taxonomy" id="2364126"/>
    <lineage>
        <taxon>Eukaryota</taxon>
        <taxon>Sar</taxon>
        <taxon>Alveolata</taxon>
        <taxon>Dinophyceae</taxon>
        <taxon>Prorocentrales</taxon>
        <taxon>Prorocentraceae</taxon>
        <taxon>Prorocentrum</taxon>
    </lineage>
</organism>
<accession>A0ABN9WHA4</accession>
<evidence type="ECO:0000256" key="1">
    <source>
        <dbReference type="SAM" id="MobiDB-lite"/>
    </source>
</evidence>
<protein>
    <submittedName>
        <fullName evidence="2">Uncharacterized protein</fullName>
    </submittedName>
</protein>
<feature type="region of interest" description="Disordered" evidence="1">
    <location>
        <begin position="328"/>
        <end position="372"/>
    </location>
</feature>
<dbReference type="EMBL" id="CAUYUJ010018726">
    <property type="protein sequence ID" value="CAK0885862.1"/>
    <property type="molecule type" value="Genomic_DNA"/>
</dbReference>
<name>A0ABN9WHA4_9DINO</name>
<reference evidence="2" key="1">
    <citation type="submission" date="2023-10" db="EMBL/GenBank/DDBJ databases">
        <authorList>
            <person name="Chen Y."/>
            <person name="Shah S."/>
            <person name="Dougan E. K."/>
            <person name="Thang M."/>
            <person name="Chan C."/>
        </authorList>
    </citation>
    <scope>NUCLEOTIDE SEQUENCE [LARGE SCALE GENOMIC DNA]</scope>
</reference>
<feature type="compositionally biased region" description="Basic and acidic residues" evidence="1">
    <location>
        <begin position="40"/>
        <end position="49"/>
    </location>
</feature>
<evidence type="ECO:0000313" key="2">
    <source>
        <dbReference type="EMBL" id="CAK0885862.1"/>
    </source>
</evidence>
<feature type="compositionally biased region" description="Polar residues" evidence="1">
    <location>
        <begin position="27"/>
        <end position="36"/>
    </location>
</feature>